<accession>A0A1R0X7J8</accession>
<evidence type="ECO:0000259" key="3">
    <source>
        <dbReference type="Pfam" id="PF02719"/>
    </source>
</evidence>
<evidence type="ECO:0000256" key="2">
    <source>
        <dbReference type="SAM" id="Phobius"/>
    </source>
</evidence>
<feature type="transmembrane region" description="Helical" evidence="2">
    <location>
        <begin position="40"/>
        <end position="61"/>
    </location>
</feature>
<comment type="caution">
    <text evidence="4">The sequence shown here is derived from an EMBL/GenBank/DDBJ whole genome shotgun (WGS) entry which is preliminary data.</text>
</comment>
<dbReference type="EMBL" id="MKQP01000025">
    <property type="protein sequence ID" value="OMD30393.1"/>
    <property type="molecule type" value="Genomic_DNA"/>
</dbReference>
<reference evidence="4 5" key="1">
    <citation type="submission" date="2016-10" db="EMBL/GenBank/DDBJ databases">
        <title>Paenibacillus species isolates.</title>
        <authorList>
            <person name="Beno S.M."/>
        </authorList>
    </citation>
    <scope>NUCLEOTIDE SEQUENCE [LARGE SCALE GENOMIC DNA]</scope>
    <source>
        <strain evidence="4 5">FSL H7-0604</strain>
    </source>
</reference>
<organism evidence="4 5">
    <name type="scientific">Paenibacillus odorifer</name>
    <dbReference type="NCBI Taxonomy" id="189426"/>
    <lineage>
        <taxon>Bacteria</taxon>
        <taxon>Bacillati</taxon>
        <taxon>Bacillota</taxon>
        <taxon>Bacilli</taxon>
        <taxon>Bacillales</taxon>
        <taxon>Paenibacillaceae</taxon>
        <taxon>Paenibacillus</taxon>
    </lineage>
</organism>
<proteinExistence type="inferred from homology"/>
<dbReference type="AlphaFoldDB" id="A0A1R0X7J8"/>
<keyword evidence="2" id="KW-0472">Membrane</keyword>
<dbReference type="Pfam" id="PF02719">
    <property type="entry name" value="Polysacc_synt_2"/>
    <property type="match status" value="1"/>
</dbReference>
<name>A0A1R0X7J8_9BACL</name>
<dbReference type="RefSeq" id="WP_051491571.1">
    <property type="nucleotide sequence ID" value="NZ_CP009428.1"/>
</dbReference>
<dbReference type="Proteomes" id="UP000187465">
    <property type="component" value="Unassembled WGS sequence"/>
</dbReference>
<feature type="domain" description="Polysaccharide biosynthesis protein CapD-like" evidence="3">
    <location>
        <begin position="285"/>
        <end position="566"/>
    </location>
</feature>
<comment type="similarity">
    <text evidence="1">Belongs to the polysaccharide synthase family.</text>
</comment>
<keyword evidence="2" id="KW-0812">Transmembrane</keyword>
<dbReference type="CDD" id="cd05237">
    <property type="entry name" value="UDP_invert_4-6DH_SDR_e"/>
    <property type="match status" value="1"/>
</dbReference>
<feature type="transmembrane region" description="Helical" evidence="2">
    <location>
        <begin position="105"/>
        <end position="124"/>
    </location>
</feature>
<evidence type="ECO:0000313" key="5">
    <source>
        <dbReference type="Proteomes" id="UP000187465"/>
    </source>
</evidence>
<dbReference type="InterPro" id="IPR003869">
    <property type="entry name" value="Polysac_CapD-like"/>
</dbReference>
<gene>
    <name evidence="4" type="ORF">BJP51_20250</name>
</gene>
<feature type="transmembrane region" description="Helical" evidence="2">
    <location>
        <begin position="9"/>
        <end position="28"/>
    </location>
</feature>
<feature type="transmembrane region" description="Helical" evidence="2">
    <location>
        <begin position="73"/>
        <end position="93"/>
    </location>
</feature>
<keyword evidence="2" id="KW-1133">Transmembrane helix</keyword>
<dbReference type="PANTHER" id="PTHR43318">
    <property type="entry name" value="UDP-N-ACETYLGLUCOSAMINE 4,6-DEHYDRATASE"/>
    <property type="match status" value="1"/>
</dbReference>
<dbReference type="InterPro" id="IPR051203">
    <property type="entry name" value="Polysaccharide_Synthase-Rel"/>
</dbReference>
<dbReference type="GeneID" id="31572011"/>
<dbReference type="SUPFAM" id="SSF51735">
    <property type="entry name" value="NAD(P)-binding Rossmann-fold domains"/>
    <property type="match status" value="2"/>
</dbReference>
<dbReference type="InterPro" id="IPR036291">
    <property type="entry name" value="NAD(P)-bd_dom_sf"/>
</dbReference>
<dbReference type="Gene3D" id="3.40.50.720">
    <property type="entry name" value="NAD(P)-binding Rossmann-like Domain"/>
    <property type="match status" value="2"/>
</dbReference>
<evidence type="ECO:0000313" key="4">
    <source>
        <dbReference type="EMBL" id="OMD30393.1"/>
    </source>
</evidence>
<dbReference type="Pfam" id="PF13727">
    <property type="entry name" value="CoA_binding_3"/>
    <property type="match status" value="1"/>
</dbReference>
<evidence type="ECO:0000256" key="1">
    <source>
        <dbReference type="ARBA" id="ARBA00007430"/>
    </source>
</evidence>
<protein>
    <recommendedName>
        <fullName evidence="3">Polysaccharide biosynthesis protein CapD-like domain-containing protein</fullName>
    </recommendedName>
</protein>
<dbReference type="PANTHER" id="PTHR43318:SF1">
    <property type="entry name" value="POLYSACCHARIDE BIOSYNTHESIS PROTEIN EPSC-RELATED"/>
    <property type="match status" value="1"/>
</dbReference>
<sequence>MKMRIVRLVMLDAGIIAASVWLVFLLRFDFQIPEQYMWMLPWAILIHIMVYATFSFGFKVYNNIWRYTGIGELLQLLKVSALTLCGVVAVNVSTHVFVPSYRLPISIYFAAGYVFLGIAGLRLVNRLINDRFETAGAKGSSEGNLLIVGAGKAGILVTKDIKHSRFKFMNPVAFIDDDISKRKLELMGLPIVGNRNFIPQAVEQLDISFIIIALPTAPQKELLEIIEICKSTKAQIKLMPSMTDILDGKMAINMIREVSVNDLLGRSPIEINTEEIRENLGSECILITGAGGSIGSELCRQLAAYRPKEMLLLGHGENSIYLIEQELRQLYPDQIIHPIIADIQDVSRIDNVFQKFRPSIVYHAAAHKHVPLMEMNPVEAVKNNVIGTRNVAEASAKYGAKRFILISSDKAVNPTSVMGATKRAAEMIINDQNSLSKTVFAAVRFGNVLGSRGSVIPLFKRQIENGGPVTVTHMDMVRYFMTIPEAVQLVIQASVLAQGGEVFVLDMGKPVRIYDLARDLIRLSGLEPDKDIPIVVTGIRPGEKLFEELLTEEEGLLVTNNYRIMISRPQSVSRSELNLVLGVLENLCKRYELMPSSHQIKKLLKQLIPSYSGFQEETQVGTHDLERIKSEVHAGI</sequence>